<evidence type="ECO:0000313" key="3">
    <source>
        <dbReference type="EMBL" id="PPE04621.1"/>
    </source>
</evidence>
<gene>
    <name evidence="2" type="ORF">EELLY_v1c00210</name>
    <name evidence="3" type="ORF">EELLY_v1c03010</name>
    <name evidence="4" type="ORF">EELLY_v1c03720</name>
</gene>
<feature type="transmembrane region" description="Helical" evidence="1">
    <location>
        <begin position="185"/>
        <end position="206"/>
    </location>
</feature>
<comment type="caution">
    <text evidence="3">The sequence shown here is derived from an EMBL/GenBank/DDBJ whole genome shotgun (WGS) entry which is preliminary data.</text>
</comment>
<protein>
    <submittedName>
        <fullName evidence="3">Uncharacterized protein</fullName>
    </submittedName>
</protein>
<evidence type="ECO:0000313" key="4">
    <source>
        <dbReference type="EMBL" id="PPE04692.1"/>
    </source>
</evidence>
<proteinExistence type="predicted"/>
<keyword evidence="1" id="KW-0472">Membrane</keyword>
<name>A0A8E2UAK7_9MOLU</name>
<feature type="transmembrane region" description="Helical" evidence="1">
    <location>
        <begin position="227"/>
        <end position="248"/>
    </location>
</feature>
<dbReference type="AlphaFoldDB" id="A0A8E2UAK7"/>
<keyword evidence="5" id="KW-1185">Reference proteome</keyword>
<keyword evidence="1" id="KW-0812">Transmembrane</keyword>
<feature type="transmembrane region" description="Helical" evidence="1">
    <location>
        <begin position="422"/>
        <end position="441"/>
    </location>
</feature>
<dbReference type="NCBIfam" id="NF045889">
    <property type="entry name" value="ICE_Mbov_0396_TM"/>
    <property type="match status" value="1"/>
</dbReference>
<organism evidence="3 5">
    <name type="scientific">Entomoplasma ellychniae</name>
    <dbReference type="NCBI Taxonomy" id="2114"/>
    <lineage>
        <taxon>Bacteria</taxon>
        <taxon>Bacillati</taxon>
        <taxon>Mycoplasmatota</taxon>
        <taxon>Mollicutes</taxon>
        <taxon>Entomoplasmatales</taxon>
        <taxon>Entomoplasmataceae</taxon>
        <taxon>Entomoplasma</taxon>
    </lineage>
</organism>
<feature type="transmembrane region" description="Helical" evidence="1">
    <location>
        <begin position="20"/>
        <end position="38"/>
    </location>
</feature>
<dbReference type="EMBL" id="PHND01000001">
    <property type="protein sequence ID" value="PPE04347.1"/>
    <property type="molecule type" value="Genomic_DNA"/>
</dbReference>
<dbReference type="Proteomes" id="UP000239010">
    <property type="component" value="Unassembled WGS sequence"/>
</dbReference>
<dbReference type="EMBL" id="PHND01000001">
    <property type="protein sequence ID" value="PPE04692.1"/>
    <property type="molecule type" value="Genomic_DNA"/>
</dbReference>
<feature type="transmembrane region" description="Helical" evidence="1">
    <location>
        <begin position="139"/>
        <end position="165"/>
    </location>
</feature>
<evidence type="ECO:0000313" key="2">
    <source>
        <dbReference type="EMBL" id="PPE04347.1"/>
    </source>
</evidence>
<feature type="transmembrane region" description="Helical" evidence="1">
    <location>
        <begin position="294"/>
        <end position="313"/>
    </location>
</feature>
<dbReference type="EMBL" id="PHND01000001">
    <property type="protein sequence ID" value="PPE04621.1"/>
    <property type="molecule type" value="Genomic_DNA"/>
</dbReference>
<evidence type="ECO:0000313" key="5">
    <source>
        <dbReference type="Proteomes" id="UP000239010"/>
    </source>
</evidence>
<feature type="transmembrane region" description="Helical" evidence="1">
    <location>
        <begin position="384"/>
        <end position="402"/>
    </location>
</feature>
<reference evidence="3 5" key="1">
    <citation type="submission" date="2017-11" db="EMBL/GenBank/DDBJ databases">
        <title>Genome sequence of Entomoplasma ellychniae ELCN-1 (ATCC 43707).</title>
        <authorList>
            <person name="Lo W.-S."/>
            <person name="Gasparich G.E."/>
            <person name="Kuo C.-H."/>
        </authorList>
    </citation>
    <scope>NUCLEOTIDE SEQUENCE [LARGE SCALE GENOMIC DNA]</scope>
    <source>
        <strain evidence="3 5">ELCN-1</strain>
    </source>
</reference>
<dbReference type="NCBIfam" id="NF045848">
    <property type="entry name" value="MMCAP2_0566_fam"/>
    <property type="match status" value="1"/>
</dbReference>
<accession>A0A8E2UAK7</accession>
<keyword evidence="1" id="KW-1133">Transmembrane helix</keyword>
<feature type="transmembrane region" description="Helical" evidence="1">
    <location>
        <begin position="325"/>
        <end position="347"/>
    </location>
</feature>
<sequence length="504" mass="55357">MTINSKLKENDFYNYRKEINWALVILIISVSILFFTFYKTTLSFDVNNITIKRLEDLKTLGDLPNVPPFVVASPYVDFSDGFFWEPLPNGGFRLMAINELVKLPGTLKAGMPGGWDQQAFLNKLIEMLKAMNEAKSQKLILTLIRMIALPIMFISYIINYIIIGFSSGGINQLIFGGDQFVVENIPVAFWIICISVPLVLIIIFLFQTISMANTDDKRSPQQRLKDASIGSFKTVIYIFCIPVGFWIIGTGLDLTISYISFVVEGNPQDKSFAFTDNVYKLLFFGLNPTSSGDFFARYPVLLAVLGGSVPGGLWKSETIVKAFTVWGFIGLAIGGSTLIFLLSIFAALIEKTFWLFFNFLICIYYACASAFDGGARMKMTREKIIAKTLSIAIITLGINLTYTVSAGMQSLISFPPITGQAGYIIFALIMAIISIAVLMGVKKIAAEVESQIGEYSNYSRIDQTTKSNFQTGSKLASNATKTVGAVSKGPLGAVGLTTGVIGSE</sequence>
<feature type="transmembrane region" description="Helical" evidence="1">
    <location>
        <begin position="353"/>
        <end position="372"/>
    </location>
</feature>
<evidence type="ECO:0000256" key="1">
    <source>
        <dbReference type="SAM" id="Phobius"/>
    </source>
</evidence>
<dbReference type="RefSeq" id="WP_104205504.1">
    <property type="nucleotide sequence ID" value="NZ_PHND01000001.1"/>
</dbReference>